<dbReference type="EMBL" id="NIZV01000267">
    <property type="protein sequence ID" value="RSL96819.1"/>
    <property type="molecule type" value="Genomic_DNA"/>
</dbReference>
<evidence type="ECO:0000313" key="3">
    <source>
        <dbReference type="Proteomes" id="UP000288429"/>
    </source>
</evidence>
<evidence type="ECO:0000313" key="2">
    <source>
        <dbReference type="EMBL" id="RSL96819.1"/>
    </source>
</evidence>
<reference evidence="2 3" key="1">
    <citation type="submission" date="2017-06" db="EMBL/GenBank/DDBJ databases">
        <title>Cmopartive genomic analysis of Ambrosia Fusariam Clade fungi.</title>
        <authorList>
            <person name="Stajich J.E."/>
            <person name="Carrillo J."/>
            <person name="Kijimoto T."/>
            <person name="Eskalen A."/>
            <person name="O'Donnell K."/>
            <person name="Kasson M."/>
        </authorList>
    </citation>
    <scope>NUCLEOTIDE SEQUENCE [LARGE SCALE GENOMIC DNA]</scope>
    <source>
        <strain evidence="2 3">NRRL 20438</strain>
    </source>
</reference>
<protein>
    <recommendedName>
        <fullName evidence="4">IDI-2</fullName>
    </recommendedName>
</protein>
<comment type="caution">
    <text evidence="2">The sequence shown here is derived from an EMBL/GenBank/DDBJ whole genome shotgun (WGS) entry which is preliminary data.</text>
</comment>
<organism evidence="2 3">
    <name type="scientific">Fusarium ambrosium</name>
    <dbReference type="NCBI Taxonomy" id="131363"/>
    <lineage>
        <taxon>Eukaryota</taxon>
        <taxon>Fungi</taxon>
        <taxon>Dikarya</taxon>
        <taxon>Ascomycota</taxon>
        <taxon>Pezizomycotina</taxon>
        <taxon>Sordariomycetes</taxon>
        <taxon>Hypocreomycetidae</taxon>
        <taxon>Hypocreales</taxon>
        <taxon>Nectriaceae</taxon>
        <taxon>Fusarium</taxon>
        <taxon>Fusarium solani species complex</taxon>
    </lineage>
</organism>
<accession>A0A428T463</accession>
<evidence type="ECO:0000256" key="1">
    <source>
        <dbReference type="SAM" id="SignalP"/>
    </source>
</evidence>
<feature type="chain" id="PRO_5019035697" description="IDI-2" evidence="1">
    <location>
        <begin position="18"/>
        <end position="135"/>
    </location>
</feature>
<sequence>MKLFTAFLGAIATQALCTPFDTVEAGQDAENPVNQSLVVEGEGLGKRYDCTNGGRGRGADYDYGCDKGWCWRNCDVNVGWAGGLAGQPKPWCWLAYDGGKGGYTPCGRRQDCEWSYNNKNAKCKKGNCKACGCGC</sequence>
<feature type="signal peptide" evidence="1">
    <location>
        <begin position="1"/>
        <end position="17"/>
    </location>
</feature>
<proteinExistence type="predicted"/>
<keyword evidence="1" id="KW-0732">Signal</keyword>
<dbReference type="AlphaFoldDB" id="A0A428T463"/>
<gene>
    <name evidence="2" type="ORF">CDV31_013285</name>
</gene>
<keyword evidence="3" id="KW-1185">Reference proteome</keyword>
<name>A0A428T463_9HYPO</name>
<evidence type="ECO:0008006" key="4">
    <source>
        <dbReference type="Google" id="ProtNLM"/>
    </source>
</evidence>
<dbReference type="Proteomes" id="UP000288429">
    <property type="component" value="Unassembled WGS sequence"/>
</dbReference>